<sequence>MKLMAEKRITWNSLYIKPKLKNKVEYMFWSKDDIVERLSKIPRTLEDISIEVFEGVPPENNFLCETSLSREYCTDASNSYGNPQTNISVAQVSIEKELMHPYVDGSSSNEFAVHPSQHRFLLPYEILGYEIRKKYRIFQPEELKTKFPAAYEQLMEVKQKAGTEKQELDSVECYRLENESFLQYIKTPKIIITNHCQLHASYDATGSHVFADGIGVVLGDITLYHYVTAVLNSAIARALPEIWHREKMQKNNHLNARMLKRFPIEFPKKEITETLVSTICRYLIYLNRQKQVSKAYPKSEYQNLIDFYKRISDLLILDTYITDDLDPKLLEILAENITAPREEFEYSNDINLLIGLQAIKQNILGSADFRKCRFNNEFTNILATLKNNGVW</sequence>
<proteinExistence type="predicted"/>
<dbReference type="PhylomeDB" id="Q8TNM7"/>
<evidence type="ECO:0000313" key="2">
    <source>
        <dbReference type="Proteomes" id="UP000002487"/>
    </source>
</evidence>
<protein>
    <submittedName>
        <fullName evidence="1">Uncharacterized protein</fullName>
    </submittedName>
</protein>
<keyword evidence="2" id="KW-1185">Reference proteome</keyword>
<evidence type="ECO:0000313" key="1">
    <source>
        <dbReference type="EMBL" id="AAM05651.1"/>
    </source>
</evidence>
<organism evidence="1 2">
    <name type="scientific">Methanosarcina acetivorans (strain ATCC 35395 / DSM 2834 / JCM 12185 / C2A)</name>
    <dbReference type="NCBI Taxonomy" id="188937"/>
    <lineage>
        <taxon>Archaea</taxon>
        <taxon>Methanobacteriati</taxon>
        <taxon>Methanobacteriota</taxon>
        <taxon>Stenosarchaea group</taxon>
        <taxon>Methanomicrobia</taxon>
        <taxon>Methanosarcinales</taxon>
        <taxon>Methanosarcinaceae</taxon>
        <taxon>Methanosarcina</taxon>
    </lineage>
</organism>
<gene>
    <name evidence="1" type="ordered locus">MA_2257</name>
</gene>
<dbReference type="EnsemblBacteria" id="AAM05651">
    <property type="protein sequence ID" value="AAM05651"/>
    <property type="gene ID" value="MA_2257"/>
</dbReference>
<dbReference type="EMBL" id="AE010299">
    <property type="protein sequence ID" value="AAM05651.1"/>
    <property type="molecule type" value="Genomic_DNA"/>
</dbReference>
<name>Q8TNM7_METAC</name>
<dbReference type="Proteomes" id="UP000002487">
    <property type="component" value="Chromosome"/>
</dbReference>
<dbReference type="KEGG" id="mac:MA_2257"/>
<reference evidence="1 2" key="1">
    <citation type="journal article" date="2002" name="Genome Res.">
        <title>The genome of Methanosarcina acetivorans reveals extensive metabolic and physiological diversity.</title>
        <authorList>
            <person name="Galagan J.E."/>
            <person name="Nusbaum C."/>
            <person name="Roy A."/>
            <person name="Endrizzi M.G."/>
            <person name="Macdonald P."/>
            <person name="FitzHugh W."/>
            <person name="Calvo S."/>
            <person name="Engels R."/>
            <person name="Smirnov S."/>
            <person name="Atnoor D."/>
            <person name="Brown A."/>
            <person name="Allen N."/>
            <person name="Naylor J."/>
            <person name="Stange-Thomann N."/>
            <person name="DeArellano K."/>
            <person name="Johnson R."/>
            <person name="Linton L."/>
            <person name="McEwan P."/>
            <person name="McKernan K."/>
            <person name="Talamas J."/>
            <person name="Tirrell A."/>
            <person name="Ye W."/>
            <person name="Zimmer A."/>
            <person name="Barber R.D."/>
            <person name="Cann I."/>
            <person name="Graham D.E."/>
            <person name="Grahame D.A."/>
            <person name="Guss A."/>
            <person name="Hedderich R."/>
            <person name="Ingram-Smith C."/>
            <person name="Kuettner C.H."/>
            <person name="Krzycki J.A."/>
            <person name="Leigh J.A."/>
            <person name="Li W."/>
            <person name="Liu J."/>
            <person name="Mukhopadhyay B."/>
            <person name="Reeve J.N."/>
            <person name="Smith K."/>
            <person name="Springer T.A."/>
            <person name="Umayam L.A."/>
            <person name="White O."/>
            <person name="White R.H."/>
            <person name="de Macario E.C."/>
            <person name="Ferry J.G."/>
            <person name="Jarrell K.F."/>
            <person name="Jing H."/>
            <person name="Macario A.J.L."/>
            <person name="Paulsen I."/>
            <person name="Pritchett M."/>
            <person name="Sowers K.R."/>
            <person name="Swanson R.V."/>
            <person name="Zinder S.H."/>
            <person name="Lander E."/>
            <person name="Metcalf W.W."/>
            <person name="Birren B."/>
        </authorList>
    </citation>
    <scope>NUCLEOTIDE SEQUENCE [LARGE SCALE GENOMIC DNA]</scope>
    <source>
        <strain evidence="2">ATCC 35395 / DSM 2834 / JCM 12185 / C2A</strain>
    </source>
</reference>
<dbReference type="InParanoid" id="Q8TNM7"/>
<dbReference type="HOGENOM" id="CLU_759934_0_0_2"/>
<dbReference type="AlphaFoldDB" id="Q8TNM7"/>
<accession>Q8TNM7</accession>